<accession>A0ABW5BCF1</accession>
<organism evidence="2 3">
    <name type="scientific">Shivajiella indica</name>
    <dbReference type="NCBI Taxonomy" id="872115"/>
    <lineage>
        <taxon>Bacteria</taxon>
        <taxon>Pseudomonadati</taxon>
        <taxon>Bacteroidota</taxon>
        <taxon>Cytophagia</taxon>
        <taxon>Cytophagales</taxon>
        <taxon>Cyclobacteriaceae</taxon>
        <taxon>Shivajiella</taxon>
    </lineage>
</organism>
<proteinExistence type="predicted"/>
<dbReference type="EMBL" id="JBHUIV010000025">
    <property type="protein sequence ID" value="MFD2203199.1"/>
    <property type="molecule type" value="Genomic_DNA"/>
</dbReference>
<sequence>MMLSPIPEPAFASQAGRRCKRNRRMNGIAGDKKRKFIKKQSGDCNEGVQACLPKHSGRSGDLNHLS</sequence>
<reference evidence="3" key="1">
    <citation type="journal article" date="2019" name="Int. J. Syst. Evol. Microbiol.">
        <title>The Global Catalogue of Microorganisms (GCM) 10K type strain sequencing project: providing services to taxonomists for standard genome sequencing and annotation.</title>
        <authorList>
            <consortium name="The Broad Institute Genomics Platform"/>
            <consortium name="The Broad Institute Genome Sequencing Center for Infectious Disease"/>
            <person name="Wu L."/>
            <person name="Ma J."/>
        </authorList>
    </citation>
    <scope>NUCLEOTIDE SEQUENCE [LARGE SCALE GENOMIC DNA]</scope>
    <source>
        <strain evidence="3">KCTC 19812</strain>
    </source>
</reference>
<dbReference type="RefSeq" id="WP_380805258.1">
    <property type="nucleotide sequence ID" value="NZ_JBHUIV010000025.1"/>
</dbReference>
<keyword evidence="3" id="KW-1185">Reference proteome</keyword>
<comment type="caution">
    <text evidence="2">The sequence shown here is derived from an EMBL/GenBank/DDBJ whole genome shotgun (WGS) entry which is preliminary data.</text>
</comment>
<gene>
    <name evidence="2" type="ORF">ACFSKV_16600</name>
</gene>
<protein>
    <recommendedName>
        <fullName evidence="4">HNH endonuclease</fullName>
    </recommendedName>
</protein>
<evidence type="ECO:0000256" key="1">
    <source>
        <dbReference type="SAM" id="MobiDB-lite"/>
    </source>
</evidence>
<name>A0ABW5BCF1_9BACT</name>
<evidence type="ECO:0008006" key="4">
    <source>
        <dbReference type="Google" id="ProtNLM"/>
    </source>
</evidence>
<evidence type="ECO:0000313" key="2">
    <source>
        <dbReference type="EMBL" id="MFD2203199.1"/>
    </source>
</evidence>
<feature type="region of interest" description="Disordered" evidence="1">
    <location>
        <begin position="1"/>
        <end position="22"/>
    </location>
</feature>
<dbReference type="Proteomes" id="UP001597414">
    <property type="component" value="Unassembled WGS sequence"/>
</dbReference>
<evidence type="ECO:0000313" key="3">
    <source>
        <dbReference type="Proteomes" id="UP001597414"/>
    </source>
</evidence>